<evidence type="ECO:0000313" key="4">
    <source>
        <dbReference type="Proteomes" id="UP000441399"/>
    </source>
</evidence>
<feature type="domain" description="AB hydrolase-1" evidence="2">
    <location>
        <begin position="51"/>
        <end position="188"/>
    </location>
</feature>
<feature type="chain" id="PRO_5025039994" evidence="1">
    <location>
        <begin position="31"/>
        <end position="329"/>
    </location>
</feature>
<evidence type="ECO:0000259" key="2">
    <source>
        <dbReference type="Pfam" id="PF00561"/>
    </source>
</evidence>
<reference evidence="3 4" key="1">
    <citation type="submission" date="2019-11" db="EMBL/GenBank/DDBJ databases">
        <authorList>
            <person name="Holert J."/>
        </authorList>
    </citation>
    <scope>NUCLEOTIDE SEQUENCE [LARGE SCALE GENOMIC DNA]</scope>
    <source>
        <strain evidence="3">SB11_3</strain>
    </source>
</reference>
<dbReference type="OrthoDB" id="2004167at2"/>
<dbReference type="InterPro" id="IPR029058">
    <property type="entry name" value="AB_hydrolase_fold"/>
</dbReference>
<dbReference type="GO" id="GO:0004806">
    <property type="term" value="F:triacylglycerol lipase activity"/>
    <property type="evidence" value="ECO:0007669"/>
    <property type="project" value="UniProtKB-EC"/>
</dbReference>
<evidence type="ECO:0000256" key="1">
    <source>
        <dbReference type="SAM" id="SignalP"/>
    </source>
</evidence>
<proteinExistence type="predicted"/>
<feature type="signal peptide" evidence="1">
    <location>
        <begin position="1"/>
        <end position="30"/>
    </location>
</feature>
<dbReference type="Gene3D" id="3.40.50.1820">
    <property type="entry name" value="alpha/beta hydrolase"/>
    <property type="match status" value="1"/>
</dbReference>
<organism evidence="3 4">
    <name type="scientific">BD1-7 clade bacterium</name>
    <dbReference type="NCBI Taxonomy" id="2029982"/>
    <lineage>
        <taxon>Bacteria</taxon>
        <taxon>Pseudomonadati</taxon>
        <taxon>Pseudomonadota</taxon>
        <taxon>Gammaproteobacteria</taxon>
        <taxon>Cellvibrionales</taxon>
        <taxon>Spongiibacteraceae</taxon>
        <taxon>BD1-7 clade</taxon>
    </lineage>
</organism>
<keyword evidence="3" id="KW-0378">Hydrolase</keyword>
<gene>
    <name evidence="3" type="primary">lip_4</name>
    <name evidence="3" type="ORF">OPDIPICF_04243</name>
</gene>
<protein>
    <submittedName>
        <fullName evidence="3">Triacylglycerol lipase</fullName>
        <ecNumber evidence="3">3.1.1.3</ecNumber>
    </submittedName>
</protein>
<dbReference type="Pfam" id="PF00561">
    <property type="entry name" value="Abhydrolase_1"/>
    <property type="match status" value="1"/>
</dbReference>
<keyword evidence="4" id="KW-1185">Reference proteome</keyword>
<evidence type="ECO:0000313" key="3">
    <source>
        <dbReference type="EMBL" id="CAA0099127.1"/>
    </source>
</evidence>
<accession>A0A5S9P6F4</accession>
<name>A0A5S9P6F4_9GAMM</name>
<dbReference type="EMBL" id="CACSIO010000005">
    <property type="protein sequence ID" value="CAA0099127.1"/>
    <property type="molecule type" value="Genomic_DNA"/>
</dbReference>
<dbReference type="EC" id="3.1.1.3" evidence="3"/>
<dbReference type="InterPro" id="IPR000073">
    <property type="entry name" value="AB_hydrolase_1"/>
</dbReference>
<keyword evidence="1" id="KW-0732">Signal</keyword>
<dbReference type="PROSITE" id="PS51257">
    <property type="entry name" value="PROKAR_LIPOPROTEIN"/>
    <property type="match status" value="1"/>
</dbReference>
<dbReference type="SUPFAM" id="SSF53474">
    <property type="entry name" value="alpha/beta-Hydrolases"/>
    <property type="match status" value="1"/>
</dbReference>
<dbReference type="Proteomes" id="UP000441399">
    <property type="component" value="Unassembled WGS sequence"/>
</dbReference>
<sequence length="329" mass="35324">MNRLKKTLLPVALVSAALMLTACKPTFEFAIGLKPPAFDNAADTTYTDTQYPIVLVHGMFGFGDILGINYFYQVPQALEAGGATVLIPTMSSLAGNELRGEQLLAQLQDYKANLGHQKFNLIAHSHGSPTARYVASVAPELVASISTAGGVNAMGSEKAALLNDRLEGFFSSALLQPILNTMGLLIDAAQTPENPLPQVAKDAFYTVGFEGAAAFNLQHPQGLPTVECGEGPDEVNGVRYYSWGGIAIATNSLDPTDRILQATADLYEPGESDGTMNRCATHLGKVIRDDYFLNHTDLSNQALGLRHPTSTNPLNIYRTHANRMKDDGL</sequence>
<dbReference type="AlphaFoldDB" id="A0A5S9P6F4"/>